<dbReference type="InterPro" id="IPR019734">
    <property type="entry name" value="TPR_rpt"/>
</dbReference>
<feature type="domain" description="Crinkler effector protein N-terminal" evidence="5">
    <location>
        <begin position="7"/>
        <end position="109"/>
    </location>
</feature>
<dbReference type="GO" id="GO:0016301">
    <property type="term" value="F:kinase activity"/>
    <property type="evidence" value="ECO:0007669"/>
    <property type="project" value="UniProtKB-KW"/>
</dbReference>
<dbReference type="PROSITE" id="PS50005">
    <property type="entry name" value="TPR"/>
    <property type="match status" value="1"/>
</dbReference>
<dbReference type="SUPFAM" id="SSF48452">
    <property type="entry name" value="TPR-like"/>
    <property type="match status" value="1"/>
</dbReference>
<gene>
    <name evidence="6" type="ORF">F8M41_014761</name>
</gene>
<evidence type="ECO:0000313" key="7">
    <source>
        <dbReference type="Proteomes" id="UP000439903"/>
    </source>
</evidence>
<name>A0A8H4ARA5_GIGMA</name>
<keyword evidence="6" id="KW-0808">Transferase</keyword>
<proteinExistence type="predicted"/>
<dbReference type="EMBL" id="WTPW01000304">
    <property type="protein sequence ID" value="KAF0525126.1"/>
    <property type="molecule type" value="Genomic_DNA"/>
</dbReference>
<dbReference type="Proteomes" id="UP000439903">
    <property type="component" value="Unassembled WGS sequence"/>
</dbReference>
<evidence type="ECO:0000259" key="5">
    <source>
        <dbReference type="Pfam" id="PF20147"/>
    </source>
</evidence>
<accession>A0A8H4ARA5</accession>
<evidence type="ECO:0000256" key="1">
    <source>
        <dbReference type="ARBA" id="ARBA00004340"/>
    </source>
</evidence>
<dbReference type="GO" id="GO:0043657">
    <property type="term" value="C:host cell"/>
    <property type="evidence" value="ECO:0007669"/>
    <property type="project" value="UniProtKB-SubCell"/>
</dbReference>
<feature type="repeat" description="TPR" evidence="4">
    <location>
        <begin position="231"/>
        <end position="264"/>
    </location>
</feature>
<keyword evidence="3" id="KW-0964">Secreted</keyword>
<dbReference type="InterPro" id="IPR045379">
    <property type="entry name" value="Crinkler_N"/>
</dbReference>
<keyword evidence="7" id="KW-1185">Reference proteome</keyword>
<dbReference type="Gene3D" id="1.25.40.10">
    <property type="entry name" value="Tetratricopeptide repeat domain"/>
    <property type="match status" value="1"/>
</dbReference>
<sequence>MSESIILFCLGQGEAIEKTFIVEIEKDKTIIHLKKGIKKEREIFYRNIDANDLAIWKVNIPANNGNMKVNVVLENNQEKGVQKLDCPVNKIGDIFKETPATDHIHIIVEMVHPQVQPAQIIKPVQPIQIIQPVQTVQEVQSCEMAKKYSEAVEKLHQAFENGVENFEDLINDVEKYRKLACYEETLAESSDNSQNYNDYNYNEDDAINDSHDKPIVNSDDDLSNQDIELNHTTLVYEGLEYTEQGDYSNAILSLSSAIEIEPDNAT</sequence>
<dbReference type="OrthoDB" id="2304312at2759"/>
<dbReference type="Pfam" id="PF20147">
    <property type="entry name" value="Crinkler"/>
    <property type="match status" value="1"/>
</dbReference>
<protein>
    <submittedName>
        <fullName evidence="6">Protein kinase subdomain-containing protein pkl/ccin9</fullName>
    </submittedName>
</protein>
<comment type="subcellular location">
    <subcellularLocation>
        <location evidence="1">Host cell</location>
    </subcellularLocation>
    <subcellularLocation>
        <location evidence="2">Secreted</location>
    </subcellularLocation>
</comment>
<keyword evidence="6" id="KW-0418">Kinase</keyword>
<evidence type="ECO:0000256" key="3">
    <source>
        <dbReference type="ARBA" id="ARBA00022525"/>
    </source>
</evidence>
<keyword evidence="4" id="KW-0802">TPR repeat</keyword>
<dbReference type="AlphaFoldDB" id="A0A8H4ARA5"/>
<comment type="caution">
    <text evidence="6">The sequence shown here is derived from an EMBL/GenBank/DDBJ whole genome shotgun (WGS) entry which is preliminary data.</text>
</comment>
<evidence type="ECO:0000256" key="4">
    <source>
        <dbReference type="PROSITE-ProRule" id="PRU00339"/>
    </source>
</evidence>
<dbReference type="InterPro" id="IPR011990">
    <property type="entry name" value="TPR-like_helical_dom_sf"/>
</dbReference>
<organism evidence="6 7">
    <name type="scientific">Gigaspora margarita</name>
    <dbReference type="NCBI Taxonomy" id="4874"/>
    <lineage>
        <taxon>Eukaryota</taxon>
        <taxon>Fungi</taxon>
        <taxon>Fungi incertae sedis</taxon>
        <taxon>Mucoromycota</taxon>
        <taxon>Glomeromycotina</taxon>
        <taxon>Glomeromycetes</taxon>
        <taxon>Diversisporales</taxon>
        <taxon>Gigasporaceae</taxon>
        <taxon>Gigaspora</taxon>
    </lineage>
</organism>
<evidence type="ECO:0000256" key="2">
    <source>
        <dbReference type="ARBA" id="ARBA00004613"/>
    </source>
</evidence>
<reference evidence="6 7" key="1">
    <citation type="journal article" date="2019" name="Environ. Microbiol.">
        <title>At the nexus of three kingdoms: the genome of the mycorrhizal fungus Gigaspora margarita provides insights into plant, endobacterial and fungal interactions.</title>
        <authorList>
            <person name="Venice F."/>
            <person name="Ghignone S."/>
            <person name="Salvioli di Fossalunga A."/>
            <person name="Amselem J."/>
            <person name="Novero M."/>
            <person name="Xianan X."/>
            <person name="Sedzielewska Toro K."/>
            <person name="Morin E."/>
            <person name="Lipzen A."/>
            <person name="Grigoriev I.V."/>
            <person name="Henrissat B."/>
            <person name="Martin F.M."/>
            <person name="Bonfante P."/>
        </authorList>
    </citation>
    <scope>NUCLEOTIDE SEQUENCE [LARGE SCALE GENOMIC DNA]</scope>
    <source>
        <strain evidence="6 7">BEG34</strain>
    </source>
</reference>
<dbReference type="GO" id="GO:0005576">
    <property type="term" value="C:extracellular region"/>
    <property type="evidence" value="ECO:0007669"/>
    <property type="project" value="UniProtKB-SubCell"/>
</dbReference>
<evidence type="ECO:0000313" key="6">
    <source>
        <dbReference type="EMBL" id="KAF0525126.1"/>
    </source>
</evidence>